<dbReference type="Gene3D" id="1.10.10.60">
    <property type="entry name" value="Homeodomain-like"/>
    <property type="match status" value="4"/>
</dbReference>
<feature type="region of interest" description="Disordered" evidence="6">
    <location>
        <begin position="1078"/>
        <end position="1108"/>
    </location>
</feature>
<dbReference type="InterPro" id="IPR017930">
    <property type="entry name" value="Myb_dom"/>
</dbReference>
<accession>A0A914EGA7</accession>
<dbReference type="GO" id="GO:0001006">
    <property type="term" value="F:RNA polymerase III type 3 promoter sequence-specific DNA binding"/>
    <property type="evidence" value="ECO:0007669"/>
    <property type="project" value="TreeGrafter"/>
</dbReference>
<feature type="region of interest" description="Disordered" evidence="6">
    <location>
        <begin position="1"/>
        <end position="52"/>
    </location>
</feature>
<comment type="subcellular location">
    <subcellularLocation>
        <location evidence="1">Nucleus</location>
    </subcellularLocation>
</comment>
<dbReference type="InterPro" id="IPR051575">
    <property type="entry name" value="Myb-like_DNA-bd"/>
</dbReference>
<feature type="compositionally biased region" description="Basic residues" evidence="6">
    <location>
        <begin position="705"/>
        <end position="714"/>
    </location>
</feature>
<feature type="compositionally biased region" description="Polar residues" evidence="6">
    <location>
        <begin position="28"/>
        <end position="41"/>
    </location>
</feature>
<dbReference type="GO" id="GO:0019185">
    <property type="term" value="C:snRNA-activating protein complex"/>
    <property type="evidence" value="ECO:0007669"/>
    <property type="project" value="TreeGrafter"/>
</dbReference>
<dbReference type="PANTHER" id="PTHR46621">
    <property type="entry name" value="SNRNA-ACTIVATING PROTEIN COMPLEX SUBUNIT 4"/>
    <property type="match status" value="1"/>
</dbReference>
<dbReference type="Proteomes" id="UP000887540">
    <property type="component" value="Unplaced"/>
</dbReference>
<feature type="domain" description="SANT" evidence="8">
    <location>
        <begin position="399"/>
        <end position="441"/>
    </location>
</feature>
<dbReference type="CDD" id="cd00167">
    <property type="entry name" value="SANT"/>
    <property type="match status" value="4"/>
</dbReference>
<evidence type="ECO:0000256" key="4">
    <source>
        <dbReference type="ARBA" id="ARBA00023163"/>
    </source>
</evidence>
<name>A0A914EGA7_9BILA</name>
<evidence type="ECO:0000256" key="6">
    <source>
        <dbReference type="SAM" id="MobiDB-lite"/>
    </source>
</evidence>
<evidence type="ECO:0000313" key="11">
    <source>
        <dbReference type="WBParaSite" id="ACRNAN_scaffold789.g27107.t1"/>
    </source>
</evidence>
<dbReference type="SMART" id="SM00717">
    <property type="entry name" value="SANT"/>
    <property type="match status" value="5"/>
</dbReference>
<dbReference type="InterPro" id="IPR001005">
    <property type="entry name" value="SANT/Myb"/>
</dbReference>
<dbReference type="InterPro" id="IPR017884">
    <property type="entry name" value="SANT_dom"/>
</dbReference>
<keyword evidence="4" id="KW-0804">Transcription</keyword>
<feature type="domain" description="Myb-like" evidence="7">
    <location>
        <begin position="341"/>
        <end position="395"/>
    </location>
</feature>
<dbReference type="InterPro" id="IPR009057">
    <property type="entry name" value="Homeodomain-like_sf"/>
</dbReference>
<feature type="domain" description="HTH myb-type" evidence="9">
    <location>
        <begin position="455"/>
        <end position="503"/>
    </location>
</feature>
<feature type="domain" description="HTH myb-type" evidence="9">
    <location>
        <begin position="341"/>
        <end position="387"/>
    </location>
</feature>
<keyword evidence="2" id="KW-0805">Transcription regulation</keyword>
<dbReference type="Pfam" id="PF13921">
    <property type="entry name" value="Myb_DNA-bind_6"/>
    <property type="match status" value="1"/>
</dbReference>
<keyword evidence="10" id="KW-1185">Reference proteome</keyword>
<evidence type="ECO:0000256" key="1">
    <source>
        <dbReference type="ARBA" id="ARBA00004123"/>
    </source>
</evidence>
<dbReference type="AlphaFoldDB" id="A0A914EGA7"/>
<dbReference type="WBParaSite" id="ACRNAN_scaffold789.g27107.t1">
    <property type="protein sequence ID" value="ACRNAN_scaffold789.g27107.t1"/>
    <property type="gene ID" value="ACRNAN_scaffold789.g27107"/>
</dbReference>
<feature type="domain" description="Myb-like" evidence="7">
    <location>
        <begin position="288"/>
        <end position="339"/>
    </location>
</feature>
<feature type="domain" description="Myb-like" evidence="7">
    <location>
        <begin position="448"/>
        <end position="499"/>
    </location>
</feature>
<evidence type="ECO:0000256" key="3">
    <source>
        <dbReference type="ARBA" id="ARBA00023125"/>
    </source>
</evidence>
<evidence type="ECO:0000313" key="10">
    <source>
        <dbReference type="Proteomes" id="UP000887540"/>
    </source>
</evidence>
<organism evidence="10 11">
    <name type="scientific">Acrobeloides nanus</name>
    <dbReference type="NCBI Taxonomy" id="290746"/>
    <lineage>
        <taxon>Eukaryota</taxon>
        <taxon>Metazoa</taxon>
        <taxon>Ecdysozoa</taxon>
        <taxon>Nematoda</taxon>
        <taxon>Chromadorea</taxon>
        <taxon>Rhabditida</taxon>
        <taxon>Tylenchina</taxon>
        <taxon>Cephalobomorpha</taxon>
        <taxon>Cephaloboidea</taxon>
        <taxon>Cephalobidae</taxon>
        <taxon>Acrobeloides</taxon>
    </lineage>
</organism>
<dbReference type="PROSITE" id="PS50090">
    <property type="entry name" value="MYB_LIKE"/>
    <property type="match status" value="4"/>
</dbReference>
<evidence type="ECO:0000259" key="9">
    <source>
        <dbReference type="PROSITE" id="PS51294"/>
    </source>
</evidence>
<evidence type="ECO:0000259" key="8">
    <source>
        <dbReference type="PROSITE" id="PS51293"/>
    </source>
</evidence>
<feature type="region of interest" description="Disordered" evidence="6">
    <location>
        <begin position="644"/>
        <end position="663"/>
    </location>
</feature>
<evidence type="ECO:0000259" key="7">
    <source>
        <dbReference type="PROSITE" id="PS50090"/>
    </source>
</evidence>
<dbReference type="PANTHER" id="PTHR46621:SF1">
    <property type="entry name" value="SNRNA-ACTIVATING PROTEIN COMPLEX SUBUNIT 4"/>
    <property type="match status" value="1"/>
</dbReference>
<evidence type="ECO:0000256" key="5">
    <source>
        <dbReference type="ARBA" id="ARBA00023242"/>
    </source>
</evidence>
<keyword evidence="3" id="KW-0238">DNA-binding</keyword>
<proteinExistence type="predicted"/>
<dbReference type="SUPFAM" id="SSF46689">
    <property type="entry name" value="Homeodomain-like"/>
    <property type="match status" value="3"/>
</dbReference>
<dbReference type="GO" id="GO:0000978">
    <property type="term" value="F:RNA polymerase II cis-regulatory region sequence-specific DNA binding"/>
    <property type="evidence" value="ECO:0007669"/>
    <property type="project" value="TreeGrafter"/>
</dbReference>
<feature type="domain" description="HTH myb-type" evidence="9">
    <location>
        <begin position="396"/>
        <end position="451"/>
    </location>
</feature>
<dbReference type="PROSITE" id="PS51294">
    <property type="entry name" value="HTH_MYB"/>
    <property type="match status" value="3"/>
</dbReference>
<feature type="compositionally biased region" description="Polar residues" evidence="6">
    <location>
        <begin position="1"/>
        <end position="14"/>
    </location>
</feature>
<dbReference type="GO" id="GO:0042796">
    <property type="term" value="P:snRNA transcription by RNA polymerase III"/>
    <property type="evidence" value="ECO:0007669"/>
    <property type="project" value="TreeGrafter"/>
</dbReference>
<reference evidence="11" key="1">
    <citation type="submission" date="2022-11" db="UniProtKB">
        <authorList>
            <consortium name="WormBaseParasite"/>
        </authorList>
    </citation>
    <scope>IDENTIFICATION</scope>
</reference>
<feature type="compositionally biased region" description="Acidic residues" evidence="6">
    <location>
        <begin position="42"/>
        <end position="52"/>
    </location>
</feature>
<dbReference type="Pfam" id="PF00249">
    <property type="entry name" value="Myb_DNA-binding"/>
    <property type="match status" value="3"/>
</dbReference>
<evidence type="ECO:0000256" key="2">
    <source>
        <dbReference type="ARBA" id="ARBA00023015"/>
    </source>
</evidence>
<feature type="region of interest" description="Disordered" evidence="6">
    <location>
        <begin position="1233"/>
        <end position="1260"/>
    </location>
</feature>
<feature type="region of interest" description="Disordered" evidence="6">
    <location>
        <begin position="689"/>
        <end position="725"/>
    </location>
</feature>
<dbReference type="GO" id="GO:0042795">
    <property type="term" value="P:snRNA transcription by RNA polymerase II"/>
    <property type="evidence" value="ECO:0007669"/>
    <property type="project" value="TreeGrafter"/>
</dbReference>
<dbReference type="GO" id="GO:0005634">
    <property type="term" value="C:nucleus"/>
    <property type="evidence" value="ECO:0007669"/>
    <property type="project" value="UniProtKB-SubCell"/>
</dbReference>
<keyword evidence="5" id="KW-0539">Nucleus</keyword>
<protein>
    <submittedName>
        <fullName evidence="11">snRNA-activating protein complex subunit 4</fullName>
    </submittedName>
</protein>
<dbReference type="PROSITE" id="PS51293">
    <property type="entry name" value="SANT"/>
    <property type="match status" value="1"/>
</dbReference>
<sequence>MDFSQPGTSKSTNKFGPIFDIFEDDGGSSISAQPDLSQGQESDGEPDLDILNSDNDEEDIAVLDDIAPNSDDEENLTSDQLVFANFLMLNEIYEDSIDDMIKRVDKCLEQNRESQRDLRNHISAKREPGEASKSFFPLNLYAAPYFHDASGMIPELNEEAKEIMAITKVDLNFREPIFWKSEEEKLLKEAIKESIIHNRTIDLEARKQLIASKLKASGQETTPEQIAEWREEIHTLNRKILYIKSQPENEIFIENEYENVDWTKIANFDFKGTRTIQQIKQKWMYELDPTWNQDYWTEEEDSKLRELANKPWVSWDIIANKLGTGRSPWSCFVRFKRMKTTDRQHRRPWTPYEDDKLISLVQSFKIGDVIPWAKVASFIPGRTKHMCEMRYTRSLDRNLKMGRWTEYEDLLLLNAVNKYGPRDWERIAENVPNRSSMQCRDRWINNLDYKRNSSPWTFAEDEKLFMGLKFFGKGNFSDIAKFIPGRNSHDVRMRLRVFTNYKIKASQSEENDDRIFLKNKTKLYEFFKERKESVHNKFKEIMESRFKNPDSDPAAIELNQRLGMGNYIVTMDGQQADYSKVFEKNKEIYGKAITITRRGRWKPIKKTVNEYDEEEILRVINKLPIEKQIEAEIFWNEIKEREATEQDQSVNADLDESLREDNIPPDRLTRLNELLDTVVTIEQSDLDYYNRGKKMPKPPKIEIRQRKRGPKPRRAGQVDAEHEETRSIDSNLLDIGMAVKMENSEMDPMYTIFDRNLADFEENIKMFNTQKEKRTFALKHLCMYLQDLDDRTNLYNVKHNKLDTMANHKSLEYVSTILDTQHLLDEAKRSEFSIEAQQPSTSSAAIESDKEVVHSWIEKTKPVYPTEALLHNVIPPNPATVQGFFNYMEERHNFVSAAHFLFDPVDDDLEAKTNLEETSHEVLDIRFSDELKTSIQYQLLRKRIFSTFMYAALLHYSDPSNERRLKEAKFARDLIEKRYQAEKEWLEAAKTAKQQGEEEPECPFQLYHQQEPCRIENPDDVLRASTPVQKAYDQIMGIGENGWDELSTPMKKTTTERLDQSIDEVVQKITEGQISRPAWSNDTIKRKRGRPRKNPQANDVDTPKSLKGSIKSTISTSIPFQTIPIDFSIQELQRNEQFKQLSVKDALKSAGLVRKRQRAAHGLYDHLFETAEKQAKLMEEQGVNFGKEEEIPVTILSDDEIPQQSRTNKIVLDDSQETVMTQLYEVEDYEIEETPNLLTPGGPSEAVPSTSRDPFESDYE</sequence>
<feature type="domain" description="Myb-like" evidence="7">
    <location>
        <begin position="396"/>
        <end position="447"/>
    </location>
</feature>